<evidence type="ECO:0000256" key="1">
    <source>
        <dbReference type="SAM" id="Phobius"/>
    </source>
</evidence>
<evidence type="ECO:0000313" key="2">
    <source>
        <dbReference type="EMBL" id="CAI9776573.1"/>
    </source>
</evidence>
<dbReference type="PANTHER" id="PTHR18966">
    <property type="entry name" value="IONOTROPIC GLUTAMATE RECEPTOR"/>
    <property type="match status" value="1"/>
</dbReference>
<dbReference type="SUPFAM" id="SSF53850">
    <property type="entry name" value="Periplasmic binding protein-like II"/>
    <property type="match status" value="1"/>
</dbReference>
<evidence type="ECO:0000313" key="3">
    <source>
        <dbReference type="Proteomes" id="UP000834106"/>
    </source>
</evidence>
<reference evidence="2" key="1">
    <citation type="submission" date="2023-05" db="EMBL/GenBank/DDBJ databases">
        <authorList>
            <person name="Huff M."/>
        </authorList>
    </citation>
    <scope>NUCLEOTIDE SEQUENCE</scope>
</reference>
<feature type="transmembrane region" description="Helical" evidence="1">
    <location>
        <begin position="153"/>
        <end position="176"/>
    </location>
</feature>
<dbReference type="Gene3D" id="3.40.190.10">
    <property type="entry name" value="Periplasmic binding protein-like II"/>
    <property type="match status" value="2"/>
</dbReference>
<proteinExistence type="predicted"/>
<organism evidence="2 3">
    <name type="scientific">Fraxinus pennsylvanica</name>
    <dbReference type="NCBI Taxonomy" id="56036"/>
    <lineage>
        <taxon>Eukaryota</taxon>
        <taxon>Viridiplantae</taxon>
        <taxon>Streptophyta</taxon>
        <taxon>Embryophyta</taxon>
        <taxon>Tracheophyta</taxon>
        <taxon>Spermatophyta</taxon>
        <taxon>Magnoliopsida</taxon>
        <taxon>eudicotyledons</taxon>
        <taxon>Gunneridae</taxon>
        <taxon>Pentapetalae</taxon>
        <taxon>asterids</taxon>
        <taxon>lamiids</taxon>
        <taxon>Lamiales</taxon>
        <taxon>Oleaceae</taxon>
        <taxon>Oleeae</taxon>
        <taxon>Fraxinus</taxon>
    </lineage>
</organism>
<accession>A0AAD1ZVL6</accession>
<gene>
    <name evidence="2" type="ORF">FPE_LOCUS24003</name>
</gene>
<dbReference type="Proteomes" id="UP000834106">
    <property type="component" value="Chromosome 14"/>
</dbReference>
<evidence type="ECO:0008006" key="4">
    <source>
        <dbReference type="Google" id="ProtNLM"/>
    </source>
</evidence>
<dbReference type="InterPro" id="IPR015683">
    <property type="entry name" value="Ionotropic_Glu_rcpt"/>
</dbReference>
<keyword evidence="1" id="KW-1133">Transmembrane helix</keyword>
<keyword evidence="1" id="KW-0812">Transmembrane</keyword>
<protein>
    <recommendedName>
        <fullName evidence="4">Solute-binding protein family 3/N-terminal domain-containing protein</fullName>
    </recommendedName>
</protein>
<keyword evidence="3" id="KW-1185">Reference proteome</keyword>
<keyword evidence="1" id="KW-0472">Membrane</keyword>
<dbReference type="AlphaFoldDB" id="A0AAD1ZVL6"/>
<sequence>MSEEKKKTERNHFKNDKSTLAVHDAGFPALPAAGTDNMLMPYPSPERYDEALRRGSKKGGAGAIIDEIPYIKLFLAKYPRDYAMIDSQETTNGFAFAFQKGSPLVHEMSRAIASLREKGKLLEIEKKWFRSQSTSLSRDIETNTSRPLGVNRFFGLFLISGISKAVAILLFFIFLLHQKLSKYYIFRCCREKN</sequence>
<name>A0AAD1ZVL6_9LAMI</name>
<dbReference type="EMBL" id="OU503049">
    <property type="protein sequence ID" value="CAI9776573.1"/>
    <property type="molecule type" value="Genomic_DNA"/>
</dbReference>